<name>A0A9P6H602_9AGAM</name>
<dbReference type="AlphaFoldDB" id="A0A9P6H602"/>
<dbReference type="Proteomes" id="UP000736335">
    <property type="component" value="Unassembled WGS sequence"/>
</dbReference>
<organism evidence="1 2">
    <name type="scientific">Thelephora terrestris</name>
    <dbReference type="NCBI Taxonomy" id="56493"/>
    <lineage>
        <taxon>Eukaryota</taxon>
        <taxon>Fungi</taxon>
        <taxon>Dikarya</taxon>
        <taxon>Basidiomycota</taxon>
        <taxon>Agaricomycotina</taxon>
        <taxon>Agaricomycetes</taxon>
        <taxon>Thelephorales</taxon>
        <taxon>Thelephoraceae</taxon>
        <taxon>Thelephora</taxon>
    </lineage>
</organism>
<accession>A0A9P6H602</accession>
<keyword evidence="2" id="KW-1185">Reference proteome</keyword>
<gene>
    <name evidence="1" type="ORF">BJ322DRAFT_1024622</name>
</gene>
<sequence length="220" mass="23931">MNDTFVGRSEPALIELEGLILRLGNSSGCRARVVRTRLYNVNKQLGLQPSIDIGLSTPTRGFMSSLPARLEQFFQLSKNRVGDVRLFTVLRTLENTPYRSSGHAVQLVECGSASASVPRGESVGWRKKVEQHTGARDRRVRRAFSGWWTAIRGALKEGFTVGSTSAVVAHSVQGPRFARVSPRPGPAGEITYKVHHVVGPGMLTNATALVALRGVGESPW</sequence>
<comment type="caution">
    <text evidence="1">The sequence shown here is derived from an EMBL/GenBank/DDBJ whole genome shotgun (WGS) entry which is preliminary data.</text>
</comment>
<reference evidence="1" key="2">
    <citation type="submission" date="2020-11" db="EMBL/GenBank/DDBJ databases">
        <authorList>
            <consortium name="DOE Joint Genome Institute"/>
            <person name="Kuo A."/>
            <person name="Miyauchi S."/>
            <person name="Kiss E."/>
            <person name="Drula E."/>
            <person name="Kohler A."/>
            <person name="Sanchez-Garcia M."/>
            <person name="Andreopoulos B."/>
            <person name="Barry K.W."/>
            <person name="Bonito G."/>
            <person name="Buee M."/>
            <person name="Carver A."/>
            <person name="Chen C."/>
            <person name="Cichocki N."/>
            <person name="Clum A."/>
            <person name="Culley D."/>
            <person name="Crous P.W."/>
            <person name="Fauchery L."/>
            <person name="Girlanda M."/>
            <person name="Hayes R."/>
            <person name="Keri Z."/>
            <person name="Labutti K."/>
            <person name="Lipzen A."/>
            <person name="Lombard V."/>
            <person name="Magnuson J."/>
            <person name="Maillard F."/>
            <person name="Morin E."/>
            <person name="Murat C."/>
            <person name="Nolan M."/>
            <person name="Ohm R."/>
            <person name="Pangilinan J."/>
            <person name="Pereira M."/>
            <person name="Perotto S."/>
            <person name="Peter M."/>
            <person name="Riley R."/>
            <person name="Sitrit Y."/>
            <person name="Stielow B."/>
            <person name="Szollosi G."/>
            <person name="Zifcakova L."/>
            <person name="Stursova M."/>
            <person name="Spatafora J.W."/>
            <person name="Tedersoo L."/>
            <person name="Vaario L.-M."/>
            <person name="Yamada A."/>
            <person name="Yan M."/>
            <person name="Wang P."/>
            <person name="Xu J."/>
            <person name="Bruns T."/>
            <person name="Baldrian P."/>
            <person name="Vilgalys R."/>
            <person name="Henrissat B."/>
            <person name="Grigoriev I.V."/>
            <person name="Hibbett D."/>
            <person name="Nagy L.G."/>
            <person name="Martin F.M."/>
        </authorList>
    </citation>
    <scope>NUCLEOTIDE SEQUENCE</scope>
    <source>
        <strain evidence="1">UH-Tt-Lm1</strain>
    </source>
</reference>
<protein>
    <submittedName>
        <fullName evidence="1">Uncharacterized protein</fullName>
    </submittedName>
</protein>
<dbReference type="EMBL" id="WIUZ02000020">
    <property type="protein sequence ID" value="KAF9779241.1"/>
    <property type="molecule type" value="Genomic_DNA"/>
</dbReference>
<reference evidence="1" key="1">
    <citation type="journal article" date="2020" name="Nat. Commun.">
        <title>Large-scale genome sequencing of mycorrhizal fungi provides insights into the early evolution of symbiotic traits.</title>
        <authorList>
            <person name="Miyauchi S."/>
            <person name="Kiss E."/>
            <person name="Kuo A."/>
            <person name="Drula E."/>
            <person name="Kohler A."/>
            <person name="Sanchez-Garcia M."/>
            <person name="Morin E."/>
            <person name="Andreopoulos B."/>
            <person name="Barry K.W."/>
            <person name="Bonito G."/>
            <person name="Buee M."/>
            <person name="Carver A."/>
            <person name="Chen C."/>
            <person name="Cichocki N."/>
            <person name="Clum A."/>
            <person name="Culley D."/>
            <person name="Crous P.W."/>
            <person name="Fauchery L."/>
            <person name="Girlanda M."/>
            <person name="Hayes R.D."/>
            <person name="Keri Z."/>
            <person name="LaButti K."/>
            <person name="Lipzen A."/>
            <person name="Lombard V."/>
            <person name="Magnuson J."/>
            <person name="Maillard F."/>
            <person name="Murat C."/>
            <person name="Nolan M."/>
            <person name="Ohm R.A."/>
            <person name="Pangilinan J."/>
            <person name="Pereira M.F."/>
            <person name="Perotto S."/>
            <person name="Peter M."/>
            <person name="Pfister S."/>
            <person name="Riley R."/>
            <person name="Sitrit Y."/>
            <person name="Stielow J.B."/>
            <person name="Szollosi G."/>
            <person name="Zifcakova L."/>
            <person name="Stursova M."/>
            <person name="Spatafora J.W."/>
            <person name="Tedersoo L."/>
            <person name="Vaario L.M."/>
            <person name="Yamada A."/>
            <person name="Yan M."/>
            <person name="Wang P."/>
            <person name="Xu J."/>
            <person name="Bruns T."/>
            <person name="Baldrian P."/>
            <person name="Vilgalys R."/>
            <person name="Dunand C."/>
            <person name="Henrissat B."/>
            <person name="Grigoriev I.V."/>
            <person name="Hibbett D."/>
            <person name="Nagy L.G."/>
            <person name="Martin F.M."/>
        </authorList>
    </citation>
    <scope>NUCLEOTIDE SEQUENCE</scope>
    <source>
        <strain evidence="1">UH-Tt-Lm1</strain>
    </source>
</reference>
<evidence type="ECO:0000313" key="2">
    <source>
        <dbReference type="Proteomes" id="UP000736335"/>
    </source>
</evidence>
<proteinExistence type="predicted"/>
<evidence type="ECO:0000313" key="1">
    <source>
        <dbReference type="EMBL" id="KAF9779241.1"/>
    </source>
</evidence>